<dbReference type="GO" id="GO:0004222">
    <property type="term" value="F:metalloendopeptidase activity"/>
    <property type="evidence" value="ECO:0007669"/>
    <property type="project" value="InterPro"/>
</dbReference>
<evidence type="ECO:0000313" key="4">
    <source>
        <dbReference type="Proteomes" id="UP000821866"/>
    </source>
</evidence>
<reference evidence="3" key="1">
    <citation type="journal article" date="2020" name="Cell">
        <title>Large-Scale Comparative Analyses of Tick Genomes Elucidate Their Genetic Diversity and Vector Capacities.</title>
        <authorList>
            <consortium name="Tick Genome and Microbiome Consortium (TIGMIC)"/>
            <person name="Jia N."/>
            <person name="Wang J."/>
            <person name="Shi W."/>
            <person name="Du L."/>
            <person name="Sun Y."/>
            <person name="Zhan W."/>
            <person name="Jiang J.F."/>
            <person name="Wang Q."/>
            <person name="Zhang B."/>
            <person name="Ji P."/>
            <person name="Bell-Sakyi L."/>
            <person name="Cui X.M."/>
            <person name="Yuan T.T."/>
            <person name="Jiang B.G."/>
            <person name="Yang W.F."/>
            <person name="Lam T.T."/>
            <person name="Chang Q.C."/>
            <person name="Ding S.J."/>
            <person name="Wang X.J."/>
            <person name="Zhu J.G."/>
            <person name="Ruan X.D."/>
            <person name="Zhao L."/>
            <person name="Wei J.T."/>
            <person name="Ye R.Z."/>
            <person name="Que T.C."/>
            <person name="Du C.H."/>
            <person name="Zhou Y.H."/>
            <person name="Cheng J.X."/>
            <person name="Dai P.F."/>
            <person name="Guo W.B."/>
            <person name="Han X.H."/>
            <person name="Huang E.J."/>
            <person name="Li L.F."/>
            <person name="Wei W."/>
            <person name="Gao Y.C."/>
            <person name="Liu J.Z."/>
            <person name="Shao H.Z."/>
            <person name="Wang X."/>
            <person name="Wang C.C."/>
            <person name="Yang T.C."/>
            <person name="Huo Q.B."/>
            <person name="Li W."/>
            <person name="Chen H.Y."/>
            <person name="Chen S.E."/>
            <person name="Zhou L.G."/>
            <person name="Ni X.B."/>
            <person name="Tian J.H."/>
            <person name="Sheng Y."/>
            <person name="Liu T."/>
            <person name="Pan Y.S."/>
            <person name="Xia L.Y."/>
            <person name="Li J."/>
            <person name="Zhao F."/>
            <person name="Cao W.C."/>
        </authorList>
    </citation>
    <scope>NUCLEOTIDE SEQUENCE</scope>
    <source>
        <strain evidence="3">Rmic-2018</strain>
    </source>
</reference>
<protein>
    <recommendedName>
        <fullName evidence="5">M13 family peptidase</fullName>
    </recommendedName>
</protein>
<gene>
    <name evidence="3" type="ORF">HPB51_013272</name>
</gene>
<dbReference type="Gene3D" id="3.40.390.10">
    <property type="entry name" value="Collagenase (Catalytic Domain)"/>
    <property type="match status" value="1"/>
</dbReference>
<dbReference type="InterPro" id="IPR024079">
    <property type="entry name" value="MetalloPept_cat_dom_sf"/>
</dbReference>
<proteinExistence type="predicted"/>
<evidence type="ECO:0000256" key="1">
    <source>
        <dbReference type="SAM" id="MobiDB-lite"/>
    </source>
</evidence>
<feature type="region of interest" description="Disordered" evidence="1">
    <location>
        <begin position="1"/>
        <end position="23"/>
    </location>
</feature>
<dbReference type="PROSITE" id="PS51885">
    <property type="entry name" value="NEPRILYSIN"/>
    <property type="match status" value="1"/>
</dbReference>
<dbReference type="AlphaFoldDB" id="A0A9J6EH75"/>
<keyword evidence="2" id="KW-1133">Transmembrane helix</keyword>
<dbReference type="SUPFAM" id="SSF55486">
    <property type="entry name" value="Metalloproteases ('zincins'), catalytic domain"/>
    <property type="match status" value="1"/>
</dbReference>
<dbReference type="VEuPathDB" id="VectorBase:LOC119162377"/>
<keyword evidence="2" id="KW-0812">Transmembrane</keyword>
<evidence type="ECO:0008006" key="5">
    <source>
        <dbReference type="Google" id="ProtNLM"/>
    </source>
</evidence>
<dbReference type="InterPro" id="IPR000718">
    <property type="entry name" value="Peptidase_M13"/>
</dbReference>
<name>A0A9J6EH75_RHIMP</name>
<accession>A0A9J6EH75</accession>
<reference evidence="3" key="2">
    <citation type="submission" date="2021-09" db="EMBL/GenBank/DDBJ databases">
        <authorList>
            <person name="Jia N."/>
            <person name="Wang J."/>
            <person name="Shi W."/>
            <person name="Du L."/>
            <person name="Sun Y."/>
            <person name="Zhan W."/>
            <person name="Jiang J."/>
            <person name="Wang Q."/>
            <person name="Zhang B."/>
            <person name="Ji P."/>
            <person name="Sakyi L.B."/>
            <person name="Cui X."/>
            <person name="Yuan T."/>
            <person name="Jiang B."/>
            <person name="Yang W."/>
            <person name="Lam T.T.-Y."/>
            <person name="Chang Q."/>
            <person name="Ding S."/>
            <person name="Wang X."/>
            <person name="Zhu J."/>
            <person name="Ruan X."/>
            <person name="Zhao L."/>
            <person name="Wei J."/>
            <person name="Que T."/>
            <person name="Du C."/>
            <person name="Cheng J."/>
            <person name="Dai P."/>
            <person name="Han X."/>
            <person name="Huang E."/>
            <person name="Gao Y."/>
            <person name="Liu J."/>
            <person name="Shao H."/>
            <person name="Ye R."/>
            <person name="Li L."/>
            <person name="Wei W."/>
            <person name="Wang X."/>
            <person name="Wang C."/>
            <person name="Huo Q."/>
            <person name="Li W."/>
            <person name="Guo W."/>
            <person name="Chen H."/>
            <person name="Chen S."/>
            <person name="Zhou L."/>
            <person name="Zhou L."/>
            <person name="Ni X."/>
            <person name="Tian J."/>
            <person name="Zhou Y."/>
            <person name="Sheng Y."/>
            <person name="Liu T."/>
            <person name="Pan Y."/>
            <person name="Xia L."/>
            <person name="Li J."/>
            <person name="Zhao F."/>
            <person name="Cao W."/>
        </authorList>
    </citation>
    <scope>NUCLEOTIDE SEQUENCE</scope>
    <source>
        <strain evidence="3">Rmic-2018</strain>
        <tissue evidence="3">Larvae</tissue>
    </source>
</reference>
<dbReference type="Proteomes" id="UP000821866">
    <property type="component" value="Chromosome 2"/>
</dbReference>
<organism evidence="3 4">
    <name type="scientific">Rhipicephalus microplus</name>
    <name type="common">Cattle tick</name>
    <name type="synonym">Boophilus microplus</name>
    <dbReference type="NCBI Taxonomy" id="6941"/>
    <lineage>
        <taxon>Eukaryota</taxon>
        <taxon>Metazoa</taxon>
        <taxon>Ecdysozoa</taxon>
        <taxon>Arthropoda</taxon>
        <taxon>Chelicerata</taxon>
        <taxon>Arachnida</taxon>
        <taxon>Acari</taxon>
        <taxon>Parasitiformes</taxon>
        <taxon>Ixodida</taxon>
        <taxon>Ixodoidea</taxon>
        <taxon>Ixodidae</taxon>
        <taxon>Rhipicephalinae</taxon>
        <taxon>Rhipicephalus</taxon>
        <taxon>Boophilus</taxon>
    </lineage>
</organism>
<keyword evidence="2" id="KW-0472">Membrane</keyword>
<keyword evidence="4" id="KW-1185">Reference proteome</keyword>
<feature type="compositionally biased region" description="Basic and acidic residues" evidence="1">
    <location>
        <begin position="183"/>
        <end position="194"/>
    </location>
</feature>
<sequence length="233" mass="26054">MQGFGSTPISPGPRPEPSGTGGIAAGLMSTQGPLSATQARMQFNLVRKKWRKENYSVIGTTSFVAVIIAFILFFVLLSRIFRTRQVVQNGCNTAVCREYAVALDFSRQEHADPCFSFYQYVCGNWAQRRSDSVRDVLLETFERVVTGMAMRTQTPVQFQNPSQRAARAYTSCISIFNRKEREDLREKNKEDGDSRPLVSSPGCSGIDQEDASYRATTHEIVLSGGHAFKFLRT</sequence>
<evidence type="ECO:0000313" key="3">
    <source>
        <dbReference type="EMBL" id="KAH8033469.1"/>
    </source>
</evidence>
<dbReference type="Gene3D" id="1.10.1380.10">
    <property type="entry name" value="Neutral endopeptidase , domain2"/>
    <property type="match status" value="1"/>
</dbReference>
<dbReference type="InterPro" id="IPR042089">
    <property type="entry name" value="Peptidase_M13_dom_2"/>
</dbReference>
<feature type="region of interest" description="Disordered" evidence="1">
    <location>
        <begin position="183"/>
        <end position="208"/>
    </location>
</feature>
<comment type="caution">
    <text evidence="3">The sequence shown here is derived from an EMBL/GenBank/DDBJ whole genome shotgun (WGS) entry which is preliminary data.</text>
</comment>
<dbReference type="EMBL" id="JABSTU010000004">
    <property type="protein sequence ID" value="KAH8033469.1"/>
    <property type="molecule type" value="Genomic_DNA"/>
</dbReference>
<feature type="transmembrane region" description="Helical" evidence="2">
    <location>
        <begin position="55"/>
        <end position="77"/>
    </location>
</feature>
<evidence type="ECO:0000256" key="2">
    <source>
        <dbReference type="SAM" id="Phobius"/>
    </source>
</evidence>
<dbReference type="GO" id="GO:0006508">
    <property type="term" value="P:proteolysis"/>
    <property type="evidence" value="ECO:0007669"/>
    <property type="project" value="InterPro"/>
</dbReference>